<dbReference type="InterPro" id="IPR022272">
    <property type="entry name" value="Lipocalin_CS"/>
</dbReference>
<keyword evidence="21" id="KW-0157">Chromophore</keyword>
<keyword evidence="20" id="KW-0654">Proteoglycan</keyword>
<keyword evidence="31" id="KW-1185">Reference proteome</keyword>
<dbReference type="InterPro" id="IPR036880">
    <property type="entry name" value="Kunitz_BPTI_sf"/>
</dbReference>
<dbReference type="PANTHER" id="PTHR46676:SF1">
    <property type="entry name" value="PROTEIN AMBP"/>
    <property type="match status" value="1"/>
</dbReference>
<accession>A0A668A0A7</accession>
<dbReference type="InParanoid" id="A0A668A0A7"/>
<dbReference type="GO" id="GO:0004867">
    <property type="term" value="F:serine-type endopeptidase inhibitor activity"/>
    <property type="evidence" value="ECO:0007669"/>
    <property type="project" value="UniProtKB-KW"/>
</dbReference>
<dbReference type="PRINTS" id="PR00759">
    <property type="entry name" value="BASICPTASE"/>
</dbReference>
<proteinExistence type="inferred from homology"/>
<dbReference type="Gene3D" id="2.40.128.20">
    <property type="match status" value="1"/>
</dbReference>
<keyword evidence="19" id="KW-0722">Serine protease inhibitor</keyword>
<sequence length="337" mass="37019">MQKGVNLVSLLLLGWAWTLQGVPVLPEPHYQAQKNFDLSRFLGSWYEVAVVSTCPRYMQRHKADPTITQVDLQNGTEGTVKVTATVHRQVNGTCSQESTDYGLTDTPGRFFYHVAQYGVDVHSYVVHTNYDEYANIIMLTTNKSSGANTTIVRLHSRTMDVTDTVLDEFKKLVRQQGISDDTIIIKQKKSDCVPGVKVTEPTTRPQVPAARAGAGAGAGVADCGAPPHTGQCAAIQQRYYYNSSSMSCEVFNYGGCQHNGNNFHTERDCLQACRTDAACLLPLVTHNCTGKSPVWVFNSTSSVCVALKQDICQGNGNKFNSKSECEQLCKGEFLEVN</sequence>
<evidence type="ECO:0000256" key="2">
    <source>
        <dbReference type="ARBA" id="ARBA00004202"/>
    </source>
</evidence>
<dbReference type="PROSITE" id="PS00280">
    <property type="entry name" value="BPTI_KUNITZ_1"/>
    <property type="match status" value="1"/>
</dbReference>
<evidence type="ECO:0000256" key="24">
    <source>
        <dbReference type="ARBA" id="ARBA00023136"/>
    </source>
</evidence>
<dbReference type="InterPro" id="IPR002968">
    <property type="entry name" value="A1-microglobln"/>
</dbReference>
<keyword evidence="10" id="KW-0963">Cytoplasm</keyword>
<evidence type="ECO:0000256" key="28">
    <source>
        <dbReference type="SAM" id="SignalP"/>
    </source>
</evidence>
<evidence type="ECO:0000256" key="8">
    <source>
        <dbReference type="ARBA" id="ARBA00018905"/>
    </source>
</evidence>
<dbReference type="GO" id="GO:0016491">
    <property type="term" value="F:oxidoreductase activity"/>
    <property type="evidence" value="ECO:0007669"/>
    <property type="project" value="UniProtKB-KW"/>
</dbReference>
<evidence type="ECO:0000256" key="14">
    <source>
        <dbReference type="ARBA" id="ARBA00022690"/>
    </source>
</evidence>
<keyword evidence="25" id="KW-1015">Disulfide bond</keyword>
<keyword evidence="17" id="KW-0999">Mitochondrion inner membrane</keyword>
<evidence type="ECO:0000256" key="11">
    <source>
        <dbReference type="ARBA" id="ARBA00022525"/>
    </source>
</evidence>
<dbReference type="InterPro" id="IPR020901">
    <property type="entry name" value="Prtase_inh_Kunz-CS"/>
</dbReference>
<evidence type="ECO:0000256" key="25">
    <source>
        <dbReference type="ARBA" id="ARBA00023157"/>
    </source>
</evidence>
<reference evidence="30" key="1">
    <citation type="submission" date="2019-06" db="EMBL/GenBank/DDBJ databases">
        <authorList>
            <consortium name="Wellcome Sanger Institute Data Sharing"/>
        </authorList>
    </citation>
    <scope>NUCLEOTIDE SEQUENCE [LARGE SCALE GENOMIC DNA]</scope>
</reference>
<evidence type="ECO:0000256" key="17">
    <source>
        <dbReference type="ARBA" id="ARBA00022792"/>
    </source>
</evidence>
<evidence type="ECO:0000256" key="22">
    <source>
        <dbReference type="ARBA" id="ARBA00023002"/>
    </source>
</evidence>
<dbReference type="PROSITE" id="PS50279">
    <property type="entry name" value="BPTI_KUNITZ_2"/>
    <property type="match status" value="2"/>
</dbReference>
<dbReference type="Gene3D" id="4.10.410.10">
    <property type="entry name" value="Pancreatic trypsin inhibitor Kunitz domain"/>
    <property type="match status" value="2"/>
</dbReference>
<reference evidence="30" key="2">
    <citation type="submission" date="2025-08" db="UniProtKB">
        <authorList>
            <consortium name="Ensembl"/>
        </authorList>
    </citation>
    <scope>IDENTIFICATION</scope>
</reference>
<dbReference type="Ensembl" id="ENSMMDT00005047663.1">
    <property type="protein sequence ID" value="ENSMMDP00005046732.1"/>
    <property type="gene ID" value="ENSMMDG00005021347.1"/>
</dbReference>
<evidence type="ECO:0000256" key="6">
    <source>
        <dbReference type="ARBA" id="ARBA00004637"/>
    </source>
</evidence>
<evidence type="ECO:0000256" key="1">
    <source>
        <dbReference type="ARBA" id="ARBA00004126"/>
    </source>
</evidence>
<keyword evidence="22" id="KW-0560">Oxidoreductase</keyword>
<dbReference type="InterPro" id="IPR000566">
    <property type="entry name" value="Lipocln_cytosolic_FA-bd_dom"/>
</dbReference>
<dbReference type="FunFam" id="4.10.410.10:FF:000005">
    <property type="entry name" value="Pancreatic trypsin inhibitor"/>
    <property type="match status" value="1"/>
</dbReference>
<gene>
    <name evidence="30" type="primary">LOC115369257</name>
</gene>
<keyword evidence="16" id="KW-0677">Repeat</keyword>
<evidence type="ECO:0000256" key="16">
    <source>
        <dbReference type="ARBA" id="ARBA00022737"/>
    </source>
</evidence>
<dbReference type="GO" id="GO:0005783">
    <property type="term" value="C:endoplasmic reticulum"/>
    <property type="evidence" value="ECO:0007669"/>
    <property type="project" value="UniProtKB-SubCell"/>
</dbReference>
<feature type="chain" id="PRO_5025641688" description="Protein AMBP" evidence="28">
    <location>
        <begin position="22"/>
        <end position="337"/>
    </location>
</feature>
<evidence type="ECO:0000256" key="23">
    <source>
        <dbReference type="ARBA" id="ARBA00023128"/>
    </source>
</evidence>
<evidence type="ECO:0000256" key="21">
    <source>
        <dbReference type="ARBA" id="ARBA00022991"/>
    </source>
</evidence>
<evidence type="ECO:0000313" key="31">
    <source>
        <dbReference type="Proteomes" id="UP000472263"/>
    </source>
</evidence>
<dbReference type="GO" id="GO:0005886">
    <property type="term" value="C:plasma membrane"/>
    <property type="evidence" value="ECO:0007669"/>
    <property type="project" value="UniProtKB-SubCell"/>
</dbReference>
<dbReference type="PANTHER" id="PTHR46676">
    <property type="entry name" value="PROTEIN AMBP"/>
    <property type="match status" value="1"/>
</dbReference>
<feature type="domain" description="BPTI/Kunitz inhibitor" evidence="29">
    <location>
        <begin position="279"/>
        <end position="329"/>
    </location>
</feature>
<dbReference type="Pfam" id="PF00061">
    <property type="entry name" value="Lipocalin"/>
    <property type="match status" value="1"/>
</dbReference>
<dbReference type="InterPro" id="IPR002223">
    <property type="entry name" value="Kunitz_BPTI"/>
</dbReference>
<keyword evidence="24" id="KW-0472">Membrane</keyword>
<evidence type="ECO:0000256" key="18">
    <source>
        <dbReference type="ARBA" id="ARBA00022824"/>
    </source>
</evidence>
<organism evidence="30 31">
    <name type="scientific">Myripristis murdjan</name>
    <name type="common">pinecone soldierfish</name>
    <dbReference type="NCBI Taxonomy" id="586833"/>
    <lineage>
        <taxon>Eukaryota</taxon>
        <taxon>Metazoa</taxon>
        <taxon>Chordata</taxon>
        <taxon>Craniata</taxon>
        <taxon>Vertebrata</taxon>
        <taxon>Euteleostomi</taxon>
        <taxon>Actinopterygii</taxon>
        <taxon>Neopterygii</taxon>
        <taxon>Teleostei</taxon>
        <taxon>Neoteleostei</taxon>
        <taxon>Acanthomorphata</taxon>
        <taxon>Holocentriformes</taxon>
        <taxon>Holocentridae</taxon>
        <taxon>Myripristis</taxon>
    </lineage>
</organism>
<dbReference type="Proteomes" id="UP000472263">
    <property type="component" value="Chromosome 12"/>
</dbReference>
<evidence type="ECO:0000256" key="12">
    <source>
        <dbReference type="ARBA" id="ARBA00022530"/>
    </source>
</evidence>
<evidence type="ECO:0000256" key="19">
    <source>
        <dbReference type="ARBA" id="ARBA00022900"/>
    </source>
</evidence>
<dbReference type="PRINTS" id="PR01215">
    <property type="entry name" value="A1MCGLOBULIN"/>
</dbReference>
<evidence type="ECO:0000256" key="10">
    <source>
        <dbReference type="ARBA" id="ARBA00022490"/>
    </source>
</evidence>
<evidence type="ECO:0000256" key="4">
    <source>
        <dbReference type="ARBA" id="ARBA00004498"/>
    </source>
</evidence>
<protein>
    <recommendedName>
        <fullName evidence="8">Protein AMBP</fullName>
    </recommendedName>
</protein>
<evidence type="ECO:0000313" key="30">
    <source>
        <dbReference type="Ensembl" id="ENSMMDP00005046732.1"/>
    </source>
</evidence>
<comment type="similarity">
    <text evidence="7">In the N-terminal section; belongs to the calycin superfamily. Lipocalin family.</text>
</comment>
<dbReference type="Pfam" id="PF00014">
    <property type="entry name" value="Kunitz_BPTI"/>
    <property type="match status" value="2"/>
</dbReference>
<keyword evidence="23" id="KW-0496">Mitochondrion</keyword>
<evidence type="ECO:0000256" key="20">
    <source>
        <dbReference type="ARBA" id="ARBA00022974"/>
    </source>
</evidence>
<evidence type="ECO:0000256" key="7">
    <source>
        <dbReference type="ARBA" id="ARBA00008238"/>
    </source>
</evidence>
<keyword evidence="12" id="KW-0272">Extracellular matrix</keyword>
<feature type="signal peptide" evidence="28">
    <location>
        <begin position="1"/>
        <end position="21"/>
    </location>
</feature>
<keyword evidence="27" id="KW-0539">Nucleus</keyword>
<dbReference type="GO" id="GO:0005743">
    <property type="term" value="C:mitochondrial inner membrane"/>
    <property type="evidence" value="ECO:0007669"/>
    <property type="project" value="UniProtKB-SubCell"/>
</dbReference>
<evidence type="ECO:0000256" key="5">
    <source>
        <dbReference type="ARBA" id="ARBA00004514"/>
    </source>
</evidence>
<keyword evidence="15 28" id="KW-0732">Signal</keyword>
<evidence type="ECO:0000256" key="3">
    <source>
        <dbReference type="ARBA" id="ARBA00004240"/>
    </source>
</evidence>
<dbReference type="GeneTree" id="ENSGT00940000169460"/>
<evidence type="ECO:0000256" key="9">
    <source>
        <dbReference type="ARBA" id="ARBA00022475"/>
    </source>
</evidence>
<dbReference type="GO" id="GO:0005829">
    <property type="term" value="C:cytosol"/>
    <property type="evidence" value="ECO:0007669"/>
    <property type="project" value="UniProtKB-SubCell"/>
</dbReference>
<evidence type="ECO:0000256" key="27">
    <source>
        <dbReference type="ARBA" id="ARBA00023242"/>
    </source>
</evidence>
<dbReference type="PRINTS" id="PR00179">
    <property type="entry name" value="LIPOCALIN"/>
</dbReference>
<feature type="domain" description="BPTI/Kunitz inhibitor" evidence="29">
    <location>
        <begin position="223"/>
        <end position="273"/>
    </location>
</feature>
<dbReference type="GO" id="GO:0031965">
    <property type="term" value="C:nuclear membrane"/>
    <property type="evidence" value="ECO:0007669"/>
    <property type="project" value="UniProtKB-SubCell"/>
</dbReference>
<keyword evidence="9" id="KW-1003">Cell membrane</keyword>
<evidence type="ECO:0000259" key="29">
    <source>
        <dbReference type="PROSITE" id="PS50279"/>
    </source>
</evidence>
<keyword evidence="26" id="KW-0325">Glycoprotein</keyword>
<evidence type="ECO:0000256" key="15">
    <source>
        <dbReference type="ARBA" id="ARBA00022729"/>
    </source>
</evidence>
<keyword evidence="13" id="KW-0165">Cleavage on pair of basic residues</keyword>
<dbReference type="InterPro" id="IPR029856">
    <property type="entry name" value="AMBP"/>
</dbReference>
<dbReference type="SUPFAM" id="SSF50814">
    <property type="entry name" value="Lipocalins"/>
    <property type="match status" value="1"/>
</dbReference>
<keyword evidence="18" id="KW-0256">Endoplasmic reticulum</keyword>
<evidence type="ECO:0000256" key="13">
    <source>
        <dbReference type="ARBA" id="ARBA00022685"/>
    </source>
</evidence>
<dbReference type="AlphaFoldDB" id="A0A668A0A7"/>
<keyword evidence="11" id="KW-0964">Secreted</keyword>
<name>A0A668A0A7_9TELE</name>
<dbReference type="SUPFAM" id="SSF57362">
    <property type="entry name" value="BPTI-like"/>
    <property type="match status" value="2"/>
</dbReference>
<dbReference type="PROSITE" id="PS00213">
    <property type="entry name" value="LIPOCALIN"/>
    <property type="match status" value="1"/>
</dbReference>
<evidence type="ECO:0000256" key="26">
    <source>
        <dbReference type="ARBA" id="ARBA00023180"/>
    </source>
</evidence>
<comment type="subcellular location">
    <subcellularLocation>
        <location evidence="2">Cell membrane</location>
        <topology evidence="2">Peripheral membrane protein</topology>
    </subcellularLocation>
    <subcellularLocation>
        <location evidence="5">Cytoplasm</location>
        <location evidence="5">Cytosol</location>
    </subcellularLocation>
    <subcellularLocation>
        <location evidence="3">Endoplasmic reticulum</location>
    </subcellularLocation>
    <subcellularLocation>
        <location evidence="6">Mitochondrion inner membrane</location>
        <topology evidence="6">Peripheral membrane protein</topology>
    </subcellularLocation>
    <subcellularLocation>
        <location evidence="1">Nucleus membrane</location>
    </subcellularLocation>
    <subcellularLocation>
        <location evidence="4">Secreted</location>
        <location evidence="4">Extracellular space</location>
        <location evidence="4">Extracellular matrix</location>
    </subcellularLocation>
</comment>
<keyword evidence="14" id="KW-0646">Protease inhibitor</keyword>
<dbReference type="SMART" id="SM00131">
    <property type="entry name" value="KU"/>
    <property type="match status" value="2"/>
</dbReference>
<reference evidence="30" key="3">
    <citation type="submission" date="2025-09" db="UniProtKB">
        <authorList>
            <consortium name="Ensembl"/>
        </authorList>
    </citation>
    <scope>IDENTIFICATION</scope>
</reference>
<dbReference type="InterPro" id="IPR012674">
    <property type="entry name" value="Calycin"/>
</dbReference>